<feature type="compositionally biased region" description="Polar residues" evidence="1">
    <location>
        <begin position="44"/>
        <end position="66"/>
    </location>
</feature>
<protein>
    <submittedName>
        <fullName evidence="2">Uncharacterized protein</fullName>
    </submittedName>
</protein>
<keyword evidence="3" id="KW-1185">Reference proteome</keyword>
<sequence length="468" mass="53167">MESRSNNMQNPQLAPPSTYVAYSTSSCQQSVGAKSNERLCSNTIDSLNDSRNPYSSVSLLPTNDIPTSQCSNSHSTSSNLHQADPTPSFMYYNNNTVSAQSTNPPSPFPNSVPSSGLMTPRSYHFSPTSIPSDIAPHYLLSSTGSRQQPFSTSLLQRSYTDVDRYSSSYRQKPNDAISMYSFQSGDSDDYSGDFSMNYPAREHSNKYPSNYPQYYSPGNPNSYPTRSPNGYPNGYPYAYYYRNEDTNGYYNSSSEIVVNDYPTDYRSNYSSHYPASYVNDLSNDFMNEYPSDYPGSYLSDYPGNYQSDYHNNYQSNYQSSYYHNNYPNNYQNEYPNGYQNRYPTVSSSNRSYPARKDPSSSRYAAFPDRSFASSSLLNPRSNGQFPSNRSFVVPQINSASPSTFSEAQQRLPGRPSPSRDNSNASFYEFDNAGHSGMPKHREPTKRFKQAVPKKRTFIRREKKRFNWC</sequence>
<feature type="compositionally biased region" description="Low complexity" evidence="1">
    <location>
        <begin position="311"/>
        <end position="340"/>
    </location>
</feature>
<dbReference type="InParanoid" id="D8M4K1"/>
<proteinExistence type="predicted"/>
<dbReference type="EMBL" id="FN668653">
    <property type="protein sequence ID" value="CBK22990.2"/>
    <property type="molecule type" value="Genomic_DNA"/>
</dbReference>
<dbReference type="RefSeq" id="XP_012897038.1">
    <property type="nucleotide sequence ID" value="XM_013041584.1"/>
</dbReference>
<feature type="compositionally biased region" description="Low complexity" evidence="1">
    <location>
        <begin position="67"/>
        <end position="82"/>
    </location>
</feature>
<name>D8M4K1_BLAHO</name>
<feature type="region of interest" description="Disordered" evidence="1">
    <location>
        <begin position="311"/>
        <end position="365"/>
    </location>
</feature>
<dbReference type="PROSITE" id="PS51257">
    <property type="entry name" value="PROKAR_LIPOPROTEIN"/>
    <property type="match status" value="1"/>
</dbReference>
<feature type="compositionally biased region" description="Polar residues" evidence="1">
    <location>
        <begin position="206"/>
        <end position="227"/>
    </location>
</feature>
<dbReference type="GeneID" id="24922667"/>
<reference evidence="2" key="1">
    <citation type="submission" date="2010-02" db="EMBL/GenBank/DDBJ databases">
        <title>Sequencing and annotation of the Blastocystis hominis genome.</title>
        <authorList>
            <person name="Wincker P."/>
        </authorList>
    </citation>
    <scope>NUCLEOTIDE SEQUENCE</scope>
    <source>
        <strain evidence="2">Singapore isolate B</strain>
    </source>
</reference>
<gene>
    <name evidence="2" type="ORF">GSBLH_T00006543001</name>
</gene>
<feature type="region of interest" description="Disordered" evidence="1">
    <location>
        <begin position="193"/>
        <end position="229"/>
    </location>
</feature>
<evidence type="ECO:0000313" key="2">
    <source>
        <dbReference type="EMBL" id="CBK22990.2"/>
    </source>
</evidence>
<dbReference type="Proteomes" id="UP000008312">
    <property type="component" value="Unassembled WGS sequence"/>
</dbReference>
<evidence type="ECO:0000256" key="1">
    <source>
        <dbReference type="SAM" id="MobiDB-lite"/>
    </source>
</evidence>
<accession>D8M4K1</accession>
<feature type="compositionally biased region" description="Polar residues" evidence="1">
    <location>
        <begin position="341"/>
        <end position="351"/>
    </location>
</feature>
<feature type="compositionally biased region" description="Polar residues" evidence="1">
    <location>
        <begin position="398"/>
        <end position="408"/>
    </location>
</feature>
<evidence type="ECO:0000313" key="3">
    <source>
        <dbReference type="Proteomes" id="UP000008312"/>
    </source>
</evidence>
<feature type="region of interest" description="Disordered" evidence="1">
    <location>
        <begin position="1"/>
        <end position="21"/>
    </location>
</feature>
<organism evidence="2">
    <name type="scientific">Blastocystis hominis</name>
    <dbReference type="NCBI Taxonomy" id="12968"/>
    <lineage>
        <taxon>Eukaryota</taxon>
        <taxon>Sar</taxon>
        <taxon>Stramenopiles</taxon>
        <taxon>Bigyra</taxon>
        <taxon>Opalozoa</taxon>
        <taxon>Opalinata</taxon>
        <taxon>Blastocystidae</taxon>
        <taxon>Blastocystis</taxon>
    </lineage>
</organism>
<dbReference type="AlphaFoldDB" id="D8M4K1"/>
<feature type="compositionally biased region" description="Polar residues" evidence="1">
    <location>
        <begin position="91"/>
        <end position="100"/>
    </location>
</feature>
<feature type="region of interest" description="Disordered" evidence="1">
    <location>
        <begin position="44"/>
        <end position="114"/>
    </location>
</feature>
<feature type="compositionally biased region" description="Polar residues" evidence="1">
    <location>
        <begin position="1"/>
        <end position="12"/>
    </location>
</feature>
<feature type="region of interest" description="Disordered" evidence="1">
    <location>
        <begin position="398"/>
        <end position="454"/>
    </location>
</feature>